<evidence type="ECO:0000313" key="2">
    <source>
        <dbReference type="EMBL" id="MEJ8822758.1"/>
    </source>
</evidence>
<dbReference type="InterPro" id="IPR045767">
    <property type="entry name" value="DUF6134"/>
</dbReference>
<sequence>MRRTLRRWTGVLCLGIAVLQPATAGVDEWNFRAFLDGSPIGEHRFVLSGAGDERRLSSEASFAVKLLGITAYRYRHSATERWRGNCLVRLAADTDDGGKRSRVRLDAEGDGPLAGCVMSFAYWNPAIRSQTRLLNAQTGLHENVRVSRIEESVIDVRGTATQAVRWRITGPAAAIDIWYSTADEWIGLDSTLESGRKLSYRLP</sequence>
<name>A0ABU8VYC0_9BURK</name>
<feature type="chain" id="PRO_5045649716" evidence="1">
    <location>
        <begin position="25"/>
        <end position="203"/>
    </location>
</feature>
<dbReference type="Pfam" id="PF19630">
    <property type="entry name" value="DUF6134"/>
    <property type="match status" value="1"/>
</dbReference>
<organism evidence="2 3">
    <name type="scientific">Variovorax humicola</name>
    <dbReference type="NCBI Taxonomy" id="1769758"/>
    <lineage>
        <taxon>Bacteria</taxon>
        <taxon>Pseudomonadati</taxon>
        <taxon>Pseudomonadota</taxon>
        <taxon>Betaproteobacteria</taxon>
        <taxon>Burkholderiales</taxon>
        <taxon>Comamonadaceae</taxon>
        <taxon>Variovorax</taxon>
    </lineage>
</organism>
<comment type="caution">
    <text evidence="2">The sequence shown here is derived from an EMBL/GenBank/DDBJ whole genome shotgun (WGS) entry which is preliminary data.</text>
</comment>
<proteinExistence type="predicted"/>
<evidence type="ECO:0000313" key="3">
    <source>
        <dbReference type="Proteomes" id="UP001363010"/>
    </source>
</evidence>
<dbReference type="RefSeq" id="WP_340363789.1">
    <property type="nucleotide sequence ID" value="NZ_JBBKZV010000005.1"/>
</dbReference>
<feature type="signal peptide" evidence="1">
    <location>
        <begin position="1"/>
        <end position="24"/>
    </location>
</feature>
<dbReference type="Proteomes" id="UP001363010">
    <property type="component" value="Unassembled WGS sequence"/>
</dbReference>
<dbReference type="EMBL" id="JBBKZV010000005">
    <property type="protein sequence ID" value="MEJ8822758.1"/>
    <property type="molecule type" value="Genomic_DNA"/>
</dbReference>
<keyword evidence="3" id="KW-1185">Reference proteome</keyword>
<reference evidence="2 3" key="1">
    <citation type="submission" date="2024-03" db="EMBL/GenBank/DDBJ databases">
        <title>Novel species of the genus Variovorax.</title>
        <authorList>
            <person name="Liu Q."/>
            <person name="Xin Y.-H."/>
        </authorList>
    </citation>
    <scope>NUCLEOTIDE SEQUENCE [LARGE SCALE GENOMIC DNA]</scope>
    <source>
        <strain evidence="2 3">KACC 18501</strain>
    </source>
</reference>
<evidence type="ECO:0000256" key="1">
    <source>
        <dbReference type="SAM" id="SignalP"/>
    </source>
</evidence>
<protein>
    <submittedName>
        <fullName evidence="2">DUF6134 family protein</fullName>
    </submittedName>
</protein>
<gene>
    <name evidence="2" type="ORF">WKW80_12065</name>
</gene>
<accession>A0ABU8VYC0</accession>
<keyword evidence="1" id="KW-0732">Signal</keyword>